<keyword evidence="2" id="KW-1185">Reference proteome</keyword>
<name>L1KX14_9ACTN</name>
<proteinExistence type="predicted"/>
<reference evidence="1 2" key="1">
    <citation type="submission" date="2012-11" db="EMBL/GenBank/DDBJ databases">
        <authorList>
            <person name="Huguet-Tapia J.C."/>
            <person name="Durkin A.S."/>
            <person name="Pettis G.S."/>
            <person name="Badger J.H."/>
        </authorList>
    </citation>
    <scope>NUCLEOTIDE SEQUENCE [LARGE SCALE GENOMIC DNA]</scope>
    <source>
        <strain evidence="1 2">91-03</strain>
    </source>
</reference>
<dbReference type="EMBL" id="AEJC01000334">
    <property type="protein sequence ID" value="EKX64883.1"/>
    <property type="molecule type" value="Genomic_DNA"/>
</dbReference>
<protein>
    <submittedName>
        <fullName evidence="1">Uncharacterized protein</fullName>
    </submittedName>
</protein>
<gene>
    <name evidence="1" type="ORF">STRIP9103_07762</name>
</gene>
<evidence type="ECO:0000313" key="2">
    <source>
        <dbReference type="Proteomes" id="UP000010411"/>
    </source>
</evidence>
<sequence length="49" mass="5133">MCRLLTADLCSGVTESWPRDPGPNPGKGTFRATFELSAATGSVARPGPR</sequence>
<dbReference type="PATRIC" id="fig|698759.3.peg.4457"/>
<accession>L1KX14</accession>
<comment type="caution">
    <text evidence="1">The sequence shown here is derived from an EMBL/GenBank/DDBJ whole genome shotgun (WGS) entry which is preliminary data.</text>
</comment>
<dbReference type="Proteomes" id="UP000010411">
    <property type="component" value="Unassembled WGS sequence"/>
</dbReference>
<dbReference type="AlphaFoldDB" id="L1KX14"/>
<evidence type="ECO:0000313" key="1">
    <source>
        <dbReference type="EMBL" id="EKX64883.1"/>
    </source>
</evidence>
<organism evidence="1 2">
    <name type="scientific">Streptomyces ipomoeae 91-03</name>
    <dbReference type="NCBI Taxonomy" id="698759"/>
    <lineage>
        <taxon>Bacteria</taxon>
        <taxon>Bacillati</taxon>
        <taxon>Actinomycetota</taxon>
        <taxon>Actinomycetes</taxon>
        <taxon>Kitasatosporales</taxon>
        <taxon>Streptomycetaceae</taxon>
        <taxon>Streptomyces</taxon>
    </lineage>
</organism>